<evidence type="ECO:0000256" key="6">
    <source>
        <dbReference type="ARBA" id="ARBA00022840"/>
    </source>
</evidence>
<keyword evidence="3" id="KW-0808">Transferase</keyword>
<evidence type="ECO:0000313" key="8">
    <source>
        <dbReference type="EMBL" id="KAJ0403636.1"/>
    </source>
</evidence>
<protein>
    <recommendedName>
        <fullName evidence="2">pyridoxal kinase</fullName>
        <ecNumber evidence="2">2.7.1.35</ecNumber>
    </recommendedName>
</protein>
<keyword evidence="4" id="KW-0547">Nucleotide-binding</keyword>
<dbReference type="CDD" id="cd01173">
    <property type="entry name" value="pyridoxal_pyridoxamine_kinase"/>
    <property type="match status" value="1"/>
</dbReference>
<dbReference type="Proteomes" id="UP001209570">
    <property type="component" value="Unassembled WGS sequence"/>
</dbReference>
<dbReference type="GO" id="GO:0005829">
    <property type="term" value="C:cytosol"/>
    <property type="evidence" value="ECO:0007669"/>
    <property type="project" value="TreeGrafter"/>
</dbReference>
<evidence type="ECO:0000259" key="7">
    <source>
        <dbReference type="Pfam" id="PF08543"/>
    </source>
</evidence>
<dbReference type="SUPFAM" id="SSF53613">
    <property type="entry name" value="Ribokinase-like"/>
    <property type="match status" value="1"/>
</dbReference>
<sequence>MMATSSGDSDSGGRVLSIQSHVVQGYVGNKSAVFPMQLLGVEVDIINSVHFSNHTGYPSFGGKHLRLSGDDVLDLLDGLQQNDLLRNAYTHLLTGYIGSPALLQAIVKVHARLRAAQETRRLLYVCDPVMGDNGRLYVAPELVDMYRDQVVPIADVLTPNQFECELLTEMKIETIADALAACKKLHARGPQVVVISSFQELKDGVKVHAEELIVIGSKRCSPTSDSLEQFELRVPYIDSYYTGTGDLFAALLLAWLHRLPDDFQRVLENVVSTIQAVLRTTLQLGGRNCELKLIQSRHLIADPKPSIPARRLSDDSTTRTRE</sequence>
<dbReference type="GO" id="GO:0005524">
    <property type="term" value="F:ATP binding"/>
    <property type="evidence" value="ECO:0007669"/>
    <property type="project" value="UniProtKB-KW"/>
</dbReference>
<organism evidence="8 9">
    <name type="scientific">Pythium insidiosum</name>
    <name type="common">Pythiosis disease agent</name>
    <dbReference type="NCBI Taxonomy" id="114742"/>
    <lineage>
        <taxon>Eukaryota</taxon>
        <taxon>Sar</taxon>
        <taxon>Stramenopiles</taxon>
        <taxon>Oomycota</taxon>
        <taxon>Peronosporomycetes</taxon>
        <taxon>Pythiales</taxon>
        <taxon>Pythiaceae</taxon>
        <taxon>Pythium</taxon>
    </lineage>
</organism>
<evidence type="ECO:0000256" key="4">
    <source>
        <dbReference type="ARBA" id="ARBA00022741"/>
    </source>
</evidence>
<dbReference type="EC" id="2.7.1.35" evidence="2"/>
<dbReference type="Pfam" id="PF08543">
    <property type="entry name" value="Phos_pyr_kin"/>
    <property type="match status" value="1"/>
</dbReference>
<evidence type="ECO:0000256" key="1">
    <source>
        <dbReference type="ARBA" id="ARBA00008805"/>
    </source>
</evidence>
<feature type="domain" description="Pyridoxamine kinase/Phosphomethylpyrimidine kinase" evidence="7">
    <location>
        <begin position="117"/>
        <end position="285"/>
    </location>
</feature>
<dbReference type="NCBIfam" id="TIGR00687">
    <property type="entry name" value="pyridox_kin"/>
    <property type="match status" value="1"/>
</dbReference>
<dbReference type="Gene3D" id="3.40.1190.20">
    <property type="match status" value="1"/>
</dbReference>
<keyword evidence="6" id="KW-0067">ATP-binding</keyword>
<reference evidence="8" key="1">
    <citation type="submission" date="2021-12" db="EMBL/GenBank/DDBJ databases">
        <title>Prjna785345.</title>
        <authorList>
            <person name="Rujirawat T."/>
            <person name="Krajaejun T."/>
        </authorList>
    </citation>
    <scope>NUCLEOTIDE SEQUENCE</scope>
    <source>
        <strain evidence="8">Pi057C3</strain>
    </source>
</reference>
<dbReference type="EMBL" id="JAKCXM010000078">
    <property type="protein sequence ID" value="KAJ0403636.1"/>
    <property type="molecule type" value="Genomic_DNA"/>
</dbReference>
<dbReference type="GO" id="GO:0008478">
    <property type="term" value="F:pyridoxal kinase activity"/>
    <property type="evidence" value="ECO:0007669"/>
    <property type="project" value="UniProtKB-EC"/>
</dbReference>
<dbReference type="PANTHER" id="PTHR10534">
    <property type="entry name" value="PYRIDOXAL KINASE"/>
    <property type="match status" value="1"/>
</dbReference>
<dbReference type="InterPro" id="IPR013749">
    <property type="entry name" value="PM/HMP-P_kinase-1"/>
</dbReference>
<comment type="caution">
    <text evidence="8">The sequence shown here is derived from an EMBL/GenBank/DDBJ whole genome shotgun (WGS) entry which is preliminary data.</text>
</comment>
<evidence type="ECO:0000256" key="2">
    <source>
        <dbReference type="ARBA" id="ARBA00012104"/>
    </source>
</evidence>
<evidence type="ECO:0000256" key="3">
    <source>
        <dbReference type="ARBA" id="ARBA00022679"/>
    </source>
</evidence>
<dbReference type="InterPro" id="IPR004625">
    <property type="entry name" value="PyrdxlKinase"/>
</dbReference>
<dbReference type="GO" id="GO:0009443">
    <property type="term" value="P:pyridoxal 5'-phosphate salvage"/>
    <property type="evidence" value="ECO:0007669"/>
    <property type="project" value="InterPro"/>
</dbReference>
<dbReference type="AlphaFoldDB" id="A0AAD5LMH7"/>
<evidence type="ECO:0000256" key="5">
    <source>
        <dbReference type="ARBA" id="ARBA00022777"/>
    </source>
</evidence>
<dbReference type="PANTHER" id="PTHR10534:SF2">
    <property type="entry name" value="PYRIDOXAL KINASE"/>
    <property type="match status" value="1"/>
</dbReference>
<keyword evidence="5" id="KW-0418">Kinase</keyword>
<accession>A0AAD5LMH7</accession>
<evidence type="ECO:0000313" key="9">
    <source>
        <dbReference type="Proteomes" id="UP001209570"/>
    </source>
</evidence>
<name>A0AAD5LMH7_PYTIN</name>
<proteinExistence type="inferred from homology"/>
<comment type="similarity">
    <text evidence="1">Belongs to the pyridoxine kinase family.</text>
</comment>
<dbReference type="InterPro" id="IPR029056">
    <property type="entry name" value="Ribokinase-like"/>
</dbReference>
<gene>
    <name evidence="8" type="ORF">P43SY_002451</name>
</gene>
<keyword evidence="9" id="KW-1185">Reference proteome</keyword>